<accession>A0A232FID1</accession>
<reference evidence="1 2" key="1">
    <citation type="journal article" date="2017" name="Curr. Biol.">
        <title>The Evolution of Venom by Co-option of Single-Copy Genes.</title>
        <authorList>
            <person name="Martinson E.O."/>
            <person name="Mrinalini"/>
            <person name="Kelkar Y.D."/>
            <person name="Chang C.H."/>
            <person name="Werren J.H."/>
        </authorList>
    </citation>
    <scope>NUCLEOTIDE SEQUENCE [LARGE SCALE GENOMIC DNA]</scope>
    <source>
        <strain evidence="1 2">Alberta</strain>
        <tissue evidence="1">Whole body</tissue>
    </source>
</reference>
<keyword evidence="2" id="KW-1185">Reference proteome</keyword>
<dbReference type="EMBL" id="NNAY01000159">
    <property type="protein sequence ID" value="OXU30445.1"/>
    <property type="molecule type" value="Genomic_DNA"/>
</dbReference>
<proteinExistence type="predicted"/>
<evidence type="ECO:0000313" key="2">
    <source>
        <dbReference type="Proteomes" id="UP000215335"/>
    </source>
</evidence>
<organism evidence="1 2">
    <name type="scientific">Trichomalopsis sarcophagae</name>
    <dbReference type="NCBI Taxonomy" id="543379"/>
    <lineage>
        <taxon>Eukaryota</taxon>
        <taxon>Metazoa</taxon>
        <taxon>Ecdysozoa</taxon>
        <taxon>Arthropoda</taxon>
        <taxon>Hexapoda</taxon>
        <taxon>Insecta</taxon>
        <taxon>Pterygota</taxon>
        <taxon>Neoptera</taxon>
        <taxon>Endopterygota</taxon>
        <taxon>Hymenoptera</taxon>
        <taxon>Apocrita</taxon>
        <taxon>Proctotrupomorpha</taxon>
        <taxon>Chalcidoidea</taxon>
        <taxon>Pteromalidae</taxon>
        <taxon>Pteromalinae</taxon>
        <taxon>Trichomalopsis</taxon>
    </lineage>
</organism>
<dbReference type="Proteomes" id="UP000215335">
    <property type="component" value="Unassembled WGS sequence"/>
</dbReference>
<name>A0A232FID1_9HYME</name>
<evidence type="ECO:0000313" key="1">
    <source>
        <dbReference type="EMBL" id="OXU30445.1"/>
    </source>
</evidence>
<comment type="caution">
    <text evidence="1">The sequence shown here is derived from an EMBL/GenBank/DDBJ whole genome shotgun (WGS) entry which is preliminary data.</text>
</comment>
<dbReference type="AlphaFoldDB" id="A0A232FID1"/>
<protein>
    <submittedName>
        <fullName evidence="1">Uncharacterized protein</fullName>
    </submittedName>
</protein>
<gene>
    <name evidence="1" type="ORF">TSAR_011981</name>
</gene>
<sequence>MRTEGLHEAYRTSAAQVYATADGALSSCVMCKAFCANRKIEDYAALYTAVSAIVTFLGHIRCDHVVFTDIYDFFGLVGDA</sequence>